<evidence type="ECO:0000256" key="3">
    <source>
        <dbReference type="ARBA" id="ARBA00022833"/>
    </source>
</evidence>
<comment type="caution">
    <text evidence="6">The sequence shown here is derived from an EMBL/GenBank/DDBJ whole genome shotgun (WGS) entry which is preliminary data.</text>
</comment>
<dbReference type="SUPFAM" id="SSF57716">
    <property type="entry name" value="Glucocorticoid receptor-like (DNA-binding domain)"/>
    <property type="match status" value="1"/>
</dbReference>
<evidence type="ECO:0000256" key="2">
    <source>
        <dbReference type="ARBA" id="ARBA00022771"/>
    </source>
</evidence>
<keyword evidence="1" id="KW-0479">Metal-binding</keyword>
<keyword evidence="3" id="KW-0862">Zinc</keyword>
<dbReference type="Pfam" id="PF05485">
    <property type="entry name" value="THAP"/>
    <property type="match status" value="1"/>
</dbReference>
<dbReference type="Proteomes" id="UP001162164">
    <property type="component" value="Unassembled WGS sequence"/>
</dbReference>
<organism evidence="6 7">
    <name type="scientific">Molorchus minor</name>
    <dbReference type="NCBI Taxonomy" id="1323400"/>
    <lineage>
        <taxon>Eukaryota</taxon>
        <taxon>Metazoa</taxon>
        <taxon>Ecdysozoa</taxon>
        <taxon>Arthropoda</taxon>
        <taxon>Hexapoda</taxon>
        <taxon>Insecta</taxon>
        <taxon>Pterygota</taxon>
        <taxon>Neoptera</taxon>
        <taxon>Endopterygota</taxon>
        <taxon>Coleoptera</taxon>
        <taxon>Polyphaga</taxon>
        <taxon>Cucujiformia</taxon>
        <taxon>Chrysomeloidea</taxon>
        <taxon>Cerambycidae</taxon>
        <taxon>Lamiinae</taxon>
        <taxon>Monochamini</taxon>
        <taxon>Molorchus</taxon>
    </lineage>
</organism>
<evidence type="ECO:0000313" key="7">
    <source>
        <dbReference type="Proteomes" id="UP001162164"/>
    </source>
</evidence>
<evidence type="ECO:0000313" key="6">
    <source>
        <dbReference type="EMBL" id="KAJ8970458.1"/>
    </source>
</evidence>
<evidence type="ECO:0000256" key="4">
    <source>
        <dbReference type="ARBA" id="ARBA00023125"/>
    </source>
</evidence>
<evidence type="ECO:0000256" key="1">
    <source>
        <dbReference type="ARBA" id="ARBA00022723"/>
    </source>
</evidence>
<sequence length="243" mass="27245">MNSSYYKYCIVPQCKSTTIKTPNKLFIYVPNNEQIRKKWLKFARKDDVHSLSTNSRMYFGADHFDCNVILPIPTIISRNNNVSNITLAVEGTLKCFVFSSPAADVHLFRRPANAIQLFPGIPCLFCAGWSIVRITLCINSGTARKLIRKAKIFTGGRSHVLSHINFSQRSPNENTLIAASPLGRGEYERHICNVNTSRIPFCYRRRSRAAINTVWPTRSASSCSVLAPALLSARSYGPKVLDS</sequence>
<keyword evidence="4" id="KW-0238">DNA-binding</keyword>
<keyword evidence="2" id="KW-0863">Zinc-finger</keyword>
<accession>A0ABQ9J0V4</accession>
<keyword evidence="7" id="KW-1185">Reference proteome</keyword>
<dbReference type="EMBL" id="JAPWTJ010001620">
    <property type="protein sequence ID" value="KAJ8970458.1"/>
    <property type="molecule type" value="Genomic_DNA"/>
</dbReference>
<proteinExistence type="predicted"/>
<evidence type="ECO:0000259" key="5">
    <source>
        <dbReference type="Pfam" id="PF05485"/>
    </source>
</evidence>
<protein>
    <recommendedName>
        <fullName evidence="5">THAP-type domain-containing protein</fullName>
    </recommendedName>
</protein>
<name>A0ABQ9J0V4_9CUCU</name>
<reference evidence="6" key="1">
    <citation type="journal article" date="2023" name="Insect Mol. Biol.">
        <title>Genome sequencing provides insights into the evolution of gene families encoding plant cell wall-degrading enzymes in longhorned beetles.</title>
        <authorList>
            <person name="Shin N.R."/>
            <person name="Okamura Y."/>
            <person name="Kirsch R."/>
            <person name="Pauchet Y."/>
        </authorList>
    </citation>
    <scope>NUCLEOTIDE SEQUENCE</scope>
    <source>
        <strain evidence="6">MMC_N1</strain>
    </source>
</reference>
<gene>
    <name evidence="6" type="ORF">NQ317_019824</name>
</gene>
<dbReference type="InterPro" id="IPR006612">
    <property type="entry name" value="THAP_Znf"/>
</dbReference>
<feature type="domain" description="THAP-type" evidence="5">
    <location>
        <begin position="9"/>
        <end position="67"/>
    </location>
</feature>